<keyword evidence="7" id="KW-0206">Cytoskeleton</keyword>
<name>T1GNF7_MEGSC</name>
<organism evidence="11 12">
    <name type="scientific">Megaselia scalaris</name>
    <name type="common">Humpbacked fly</name>
    <name type="synonym">Phora scalaris</name>
    <dbReference type="NCBI Taxonomy" id="36166"/>
    <lineage>
        <taxon>Eukaryota</taxon>
        <taxon>Metazoa</taxon>
        <taxon>Ecdysozoa</taxon>
        <taxon>Arthropoda</taxon>
        <taxon>Hexapoda</taxon>
        <taxon>Insecta</taxon>
        <taxon>Pterygota</taxon>
        <taxon>Neoptera</taxon>
        <taxon>Endopterygota</taxon>
        <taxon>Diptera</taxon>
        <taxon>Brachycera</taxon>
        <taxon>Muscomorpha</taxon>
        <taxon>Platypezoidea</taxon>
        <taxon>Phoridae</taxon>
        <taxon>Megaseliini</taxon>
        <taxon>Megaselia</taxon>
    </lineage>
</organism>
<dbReference type="AlphaFoldDB" id="T1GNF7"/>
<dbReference type="GO" id="GO:0060271">
    <property type="term" value="P:cilium assembly"/>
    <property type="evidence" value="ECO:0007669"/>
    <property type="project" value="TreeGrafter"/>
</dbReference>
<dbReference type="PANTHER" id="PTHR14920:SF3">
    <property type="entry name" value="WD REPEAT-CONTAINING PROTEIN 35-LIKE PROTEIN"/>
    <property type="match status" value="1"/>
</dbReference>
<evidence type="ECO:0000313" key="12">
    <source>
        <dbReference type="Proteomes" id="UP000015102"/>
    </source>
</evidence>
<feature type="domain" description="IFT121-like zinc finger" evidence="9">
    <location>
        <begin position="117"/>
        <end position="160"/>
    </location>
</feature>
<dbReference type="InterPro" id="IPR057979">
    <property type="entry name" value="TPR_IFT121"/>
</dbReference>
<evidence type="ECO:0000256" key="2">
    <source>
        <dbReference type="ARBA" id="ARBA00022490"/>
    </source>
</evidence>
<evidence type="ECO:0000259" key="10">
    <source>
        <dbReference type="Pfam" id="PF25768"/>
    </source>
</evidence>
<evidence type="ECO:0000313" key="11">
    <source>
        <dbReference type="EnsemblMetazoa" id="MESCA005107-PA"/>
    </source>
</evidence>
<feature type="domain" description="IFT121-like TPR repeats" evidence="10">
    <location>
        <begin position="1"/>
        <end position="87"/>
    </location>
</feature>
<protein>
    <recommendedName>
        <fullName evidence="13">RING-type domain-containing protein</fullName>
    </recommendedName>
</protein>
<evidence type="ECO:0000256" key="3">
    <source>
        <dbReference type="ARBA" id="ARBA00022574"/>
    </source>
</evidence>
<keyword evidence="5" id="KW-0970">Cilium biogenesis/degradation</keyword>
<keyword evidence="4" id="KW-0677">Repeat</keyword>
<dbReference type="Pfam" id="PF23145">
    <property type="entry name" value="Zf_2nd_IFT121"/>
    <property type="match status" value="1"/>
</dbReference>
<proteinExistence type="predicted"/>
<comment type="subcellular location">
    <subcellularLocation>
        <location evidence="1">Cytoplasm</location>
        <location evidence="1">Cytoskeleton</location>
        <location evidence="1">Cilium basal body</location>
    </subcellularLocation>
</comment>
<keyword evidence="12" id="KW-1185">Reference proteome</keyword>
<keyword evidence="8" id="KW-0966">Cell projection</keyword>
<evidence type="ECO:0000256" key="7">
    <source>
        <dbReference type="ARBA" id="ARBA00023212"/>
    </source>
</evidence>
<evidence type="ECO:0000259" key="9">
    <source>
        <dbReference type="Pfam" id="PF23145"/>
    </source>
</evidence>
<accession>T1GNF7</accession>
<sequence>LLAQRQLVYGVFHSAVITSLRLREYEDVLTAEDIYSILALTSCADRAFETCSKAFIKLESLDSIGLKKQRDYEELAVSIFAKNEPVDKQLTLTECYSCSSHISDSYPACPNCGVRFPACISSGKPLTQPMNVWMCNSCFHCACPMEISRHSTCPLCHSAIGHDVFK</sequence>
<dbReference type="HOGENOM" id="CLU_136566_0_0_1"/>
<evidence type="ECO:0000256" key="6">
    <source>
        <dbReference type="ARBA" id="ARBA00023069"/>
    </source>
</evidence>
<dbReference type="InterPro" id="IPR040379">
    <property type="entry name" value="WDR19/dyf-2"/>
</dbReference>
<dbReference type="STRING" id="36166.T1GNF7"/>
<keyword evidence="3" id="KW-0853">WD repeat</keyword>
<evidence type="ECO:0000256" key="1">
    <source>
        <dbReference type="ARBA" id="ARBA00004120"/>
    </source>
</evidence>
<keyword evidence="2" id="KW-0963">Cytoplasm</keyword>
<dbReference type="Proteomes" id="UP000015102">
    <property type="component" value="Unassembled WGS sequence"/>
</dbReference>
<dbReference type="OMA" id="NICIASG"/>
<evidence type="ECO:0000256" key="5">
    <source>
        <dbReference type="ARBA" id="ARBA00022794"/>
    </source>
</evidence>
<reference evidence="11" key="2">
    <citation type="submission" date="2015-06" db="UniProtKB">
        <authorList>
            <consortium name="EnsemblMetazoa"/>
        </authorList>
    </citation>
    <scope>IDENTIFICATION</scope>
</reference>
<dbReference type="GO" id="GO:0035721">
    <property type="term" value="P:intraciliary retrograde transport"/>
    <property type="evidence" value="ECO:0007669"/>
    <property type="project" value="InterPro"/>
</dbReference>
<dbReference type="InterPro" id="IPR056170">
    <property type="entry name" value="Znf_IFT121-like"/>
</dbReference>
<keyword evidence="6" id="KW-0969">Cilium</keyword>
<dbReference type="PANTHER" id="PTHR14920">
    <property type="entry name" value="OSMOTIC AVOIDANCE ABNORMAL PROTEIN 1/WD REPEAT MEMBRANE PROTEIN"/>
    <property type="match status" value="1"/>
</dbReference>
<dbReference type="GO" id="GO:0005929">
    <property type="term" value="C:cilium"/>
    <property type="evidence" value="ECO:0007669"/>
    <property type="project" value="TreeGrafter"/>
</dbReference>
<evidence type="ECO:0008006" key="13">
    <source>
        <dbReference type="Google" id="ProtNLM"/>
    </source>
</evidence>
<dbReference type="EMBL" id="CAQQ02017007">
    <property type="status" value="NOT_ANNOTATED_CDS"/>
    <property type="molecule type" value="Genomic_DNA"/>
</dbReference>
<evidence type="ECO:0000256" key="4">
    <source>
        <dbReference type="ARBA" id="ARBA00022737"/>
    </source>
</evidence>
<reference evidence="12" key="1">
    <citation type="submission" date="2013-02" db="EMBL/GenBank/DDBJ databases">
        <authorList>
            <person name="Hughes D."/>
        </authorList>
    </citation>
    <scope>NUCLEOTIDE SEQUENCE</scope>
    <source>
        <strain>Durham</strain>
        <strain evidence="12">NC isolate 2 -- Noor lab</strain>
    </source>
</reference>
<dbReference type="EnsemblMetazoa" id="MESCA005107-RA">
    <property type="protein sequence ID" value="MESCA005107-PA"/>
    <property type="gene ID" value="MESCA005107"/>
</dbReference>
<evidence type="ECO:0000256" key="8">
    <source>
        <dbReference type="ARBA" id="ARBA00023273"/>
    </source>
</evidence>
<dbReference type="Pfam" id="PF25768">
    <property type="entry name" value="TPR_IFT121"/>
    <property type="match status" value="1"/>
</dbReference>
<dbReference type="GO" id="GO:0030991">
    <property type="term" value="C:intraciliary transport particle A"/>
    <property type="evidence" value="ECO:0007669"/>
    <property type="project" value="TreeGrafter"/>
</dbReference>